<protein>
    <submittedName>
        <fullName evidence="6">General alpha-glucoside permease</fullName>
    </submittedName>
</protein>
<organism evidence="6 7">
    <name type="scientific">Fusarium oxysporum f. sp. cubense</name>
    <dbReference type="NCBI Taxonomy" id="61366"/>
    <lineage>
        <taxon>Eukaryota</taxon>
        <taxon>Fungi</taxon>
        <taxon>Dikarya</taxon>
        <taxon>Ascomycota</taxon>
        <taxon>Pezizomycotina</taxon>
        <taxon>Sordariomycetes</taxon>
        <taxon>Hypocreomycetidae</taxon>
        <taxon>Hypocreales</taxon>
        <taxon>Nectriaceae</taxon>
        <taxon>Fusarium</taxon>
        <taxon>Fusarium oxysporum species complex</taxon>
    </lineage>
</organism>
<reference evidence="6 7" key="1">
    <citation type="journal article" date="2019" name="Microbiol. Resour. Announc.">
        <title>High-quality draft genome sequence of Fusarium oxysporum f. sp. cubense strain 160527, a causal agent of Panama disease.</title>
        <authorList>
            <person name="Asai S."/>
            <person name="Ayukawa Y."/>
            <person name="Gan P."/>
            <person name="Masuda S."/>
            <person name="Komatsu K."/>
            <person name="Shirasu K."/>
            <person name="Arie T."/>
        </authorList>
    </citation>
    <scope>NUCLEOTIDE SEQUENCE [LARGE SCALE GENOMIC DNA]</scope>
    <source>
        <strain evidence="6 7">160527</strain>
    </source>
</reference>
<dbReference type="Gene3D" id="1.20.1250.20">
    <property type="entry name" value="MFS general substrate transporter like domains"/>
    <property type="match status" value="2"/>
</dbReference>
<proteinExistence type="predicted"/>
<evidence type="ECO:0000256" key="4">
    <source>
        <dbReference type="ARBA" id="ARBA00023136"/>
    </source>
</evidence>
<sequence>MTAAVFMPFFAPSLKVLLVGQICQGIPWGVFKTLTTAYAAEVCPVHLRGYLTTYVNLCWVITQFLSVEVLRAMADRTDEWAYRIPFAIQWIWPGPLIIATSFAPESPWWCVRKGRITDAKANLGRLVDSRTTSAKSPDNMVNLMEVTVNQEREARAGQHYLDCFRGVNRCRAIIAYCTCGIQIDLIWHWIAIGSMLILYALVYNVTVGPICYALMSNVPASKLRSKTVILVGMTYNILNILNIISNVITPYMLNPGAWA</sequence>
<accession>A0A559LNX4</accession>
<dbReference type="Pfam" id="PF00083">
    <property type="entry name" value="Sugar_tr"/>
    <property type="match status" value="1"/>
</dbReference>
<comment type="caution">
    <text evidence="6">The sequence shown here is derived from an EMBL/GenBank/DDBJ whole genome shotgun (WGS) entry which is preliminary data.</text>
</comment>
<dbReference type="AlphaFoldDB" id="A0A559LNX4"/>
<evidence type="ECO:0000256" key="3">
    <source>
        <dbReference type="ARBA" id="ARBA00022989"/>
    </source>
</evidence>
<evidence type="ECO:0000313" key="6">
    <source>
        <dbReference type="EMBL" id="TVY76597.1"/>
    </source>
</evidence>
<dbReference type="InterPro" id="IPR050360">
    <property type="entry name" value="MFS_Sugar_Transporters"/>
</dbReference>
<feature type="transmembrane region" description="Helical" evidence="5">
    <location>
        <begin position="186"/>
        <end position="215"/>
    </location>
</feature>
<evidence type="ECO:0000313" key="7">
    <source>
        <dbReference type="Proteomes" id="UP000320707"/>
    </source>
</evidence>
<feature type="transmembrane region" description="Helical" evidence="5">
    <location>
        <begin position="227"/>
        <end position="253"/>
    </location>
</feature>
<evidence type="ECO:0000256" key="1">
    <source>
        <dbReference type="ARBA" id="ARBA00004141"/>
    </source>
</evidence>
<dbReference type="EMBL" id="SRMI01000002">
    <property type="protein sequence ID" value="TVY76597.1"/>
    <property type="molecule type" value="Genomic_DNA"/>
</dbReference>
<gene>
    <name evidence="6" type="ORF">Focb16_v006264</name>
</gene>
<name>A0A559LNX4_FUSOC</name>
<evidence type="ECO:0000256" key="5">
    <source>
        <dbReference type="SAM" id="Phobius"/>
    </source>
</evidence>
<keyword evidence="2 5" id="KW-0812">Transmembrane</keyword>
<dbReference type="PANTHER" id="PTHR48022:SF5">
    <property type="entry name" value="ALPHA-GLUCOSIDES PERMEASE MPH2-RELATED"/>
    <property type="match status" value="1"/>
</dbReference>
<dbReference type="InterPro" id="IPR005828">
    <property type="entry name" value="MFS_sugar_transport-like"/>
</dbReference>
<dbReference type="SUPFAM" id="SSF103473">
    <property type="entry name" value="MFS general substrate transporter"/>
    <property type="match status" value="1"/>
</dbReference>
<dbReference type="PANTHER" id="PTHR48022">
    <property type="entry name" value="PLASTIDIC GLUCOSE TRANSPORTER 4"/>
    <property type="match status" value="1"/>
</dbReference>
<keyword evidence="4 5" id="KW-0472">Membrane</keyword>
<dbReference type="InterPro" id="IPR036259">
    <property type="entry name" value="MFS_trans_sf"/>
</dbReference>
<comment type="subcellular location">
    <subcellularLocation>
        <location evidence="1">Membrane</location>
        <topology evidence="1">Multi-pass membrane protein</topology>
    </subcellularLocation>
</comment>
<dbReference type="Proteomes" id="UP000320707">
    <property type="component" value="Unassembled WGS sequence"/>
</dbReference>
<dbReference type="GO" id="GO:0005351">
    <property type="term" value="F:carbohydrate:proton symporter activity"/>
    <property type="evidence" value="ECO:0007669"/>
    <property type="project" value="TreeGrafter"/>
</dbReference>
<keyword evidence="3 5" id="KW-1133">Transmembrane helix</keyword>
<dbReference type="GO" id="GO:0016020">
    <property type="term" value="C:membrane"/>
    <property type="evidence" value="ECO:0007669"/>
    <property type="project" value="UniProtKB-SubCell"/>
</dbReference>
<evidence type="ECO:0000256" key="2">
    <source>
        <dbReference type="ARBA" id="ARBA00022692"/>
    </source>
</evidence>